<dbReference type="InterPro" id="IPR057736">
    <property type="entry name" value="SAF_PseI/NeuA/NeuB"/>
</dbReference>
<dbReference type="InterPro" id="IPR013974">
    <property type="entry name" value="SAF"/>
</dbReference>
<dbReference type="CDD" id="cd11615">
    <property type="entry name" value="SAF_NeuB_like"/>
    <property type="match status" value="1"/>
</dbReference>
<dbReference type="SUPFAM" id="SSF51569">
    <property type="entry name" value="Aldolase"/>
    <property type="match status" value="1"/>
</dbReference>
<dbReference type="SUPFAM" id="SSF51269">
    <property type="entry name" value="AFP III-like domain"/>
    <property type="match status" value="1"/>
</dbReference>
<dbReference type="InterPro" id="IPR013785">
    <property type="entry name" value="Aldolase_TIM"/>
</dbReference>
<protein>
    <submittedName>
        <fullName evidence="2">N-acetylneuraminate synthase</fullName>
        <ecNumber evidence="2">2.5.1.56</ecNumber>
    </submittedName>
</protein>
<organism evidence="2 3">
    <name type="scientific">Ramlibacter agri</name>
    <dbReference type="NCBI Taxonomy" id="2728837"/>
    <lineage>
        <taxon>Bacteria</taxon>
        <taxon>Pseudomonadati</taxon>
        <taxon>Pseudomonadota</taxon>
        <taxon>Betaproteobacteria</taxon>
        <taxon>Burkholderiales</taxon>
        <taxon>Comamonadaceae</taxon>
        <taxon>Ramlibacter</taxon>
    </lineage>
</organism>
<keyword evidence="2" id="KW-0808">Transferase</keyword>
<dbReference type="AlphaFoldDB" id="A0A848HBL6"/>
<dbReference type="RefSeq" id="WP_169421122.1">
    <property type="nucleotide sequence ID" value="NZ_JABBFX010000002.1"/>
</dbReference>
<dbReference type="InterPro" id="IPR020007">
    <property type="entry name" value="NeuB/NeuA"/>
</dbReference>
<evidence type="ECO:0000313" key="2">
    <source>
        <dbReference type="EMBL" id="NML46880.1"/>
    </source>
</evidence>
<reference evidence="2 3" key="1">
    <citation type="submission" date="2020-04" db="EMBL/GenBank/DDBJ databases">
        <title>Ramlibacter sp. G-1-2-2 isolated from soil.</title>
        <authorList>
            <person name="Dahal R.H."/>
        </authorList>
    </citation>
    <scope>NUCLEOTIDE SEQUENCE [LARGE SCALE GENOMIC DNA]</scope>
    <source>
        <strain evidence="2 3">G-1-2-2</strain>
    </source>
</reference>
<feature type="domain" description="AFP-like" evidence="1">
    <location>
        <begin position="286"/>
        <end position="340"/>
    </location>
</feature>
<name>A0A848HBL6_9BURK</name>
<evidence type="ECO:0000313" key="3">
    <source>
        <dbReference type="Proteomes" id="UP000541185"/>
    </source>
</evidence>
<dbReference type="EMBL" id="JABBFX010000002">
    <property type="protein sequence ID" value="NML46880.1"/>
    <property type="molecule type" value="Genomic_DNA"/>
</dbReference>
<dbReference type="PANTHER" id="PTHR42966">
    <property type="entry name" value="N-ACETYLNEURAMINATE SYNTHASE"/>
    <property type="match status" value="1"/>
</dbReference>
<proteinExistence type="predicted"/>
<dbReference type="Gene3D" id="3.90.1210.10">
    <property type="entry name" value="Antifreeze-like/N-acetylneuraminic acid synthase C-terminal domain"/>
    <property type="match status" value="1"/>
</dbReference>
<dbReference type="EC" id="2.5.1.56" evidence="2"/>
<dbReference type="PROSITE" id="PS50844">
    <property type="entry name" value="AFP_LIKE"/>
    <property type="match status" value="1"/>
</dbReference>
<dbReference type="InterPro" id="IPR036732">
    <property type="entry name" value="AFP_Neu5c_C_sf"/>
</dbReference>
<dbReference type="InterPro" id="IPR006190">
    <property type="entry name" value="SAF_AFP_Neu5Ac"/>
</dbReference>
<dbReference type="Pfam" id="PF03102">
    <property type="entry name" value="NeuB"/>
    <property type="match status" value="1"/>
</dbReference>
<dbReference type="InterPro" id="IPR051690">
    <property type="entry name" value="PseI-like"/>
</dbReference>
<evidence type="ECO:0000259" key="1">
    <source>
        <dbReference type="PROSITE" id="PS50844"/>
    </source>
</evidence>
<dbReference type="Proteomes" id="UP000541185">
    <property type="component" value="Unassembled WGS sequence"/>
</dbReference>
<dbReference type="PANTHER" id="PTHR42966:SF1">
    <property type="entry name" value="SIALIC ACID SYNTHASE"/>
    <property type="match status" value="1"/>
</dbReference>
<sequence length="340" mass="36526">MTPWDQKVFVIGEAGVNHNGDLGMALRLVDAAADAGCDAVKFQTFRAEALVTRAARMADYQQANTGRAETQFEMLQRLELSQEAHHKLLAHAARRGILLFSTAFDLDSVEFLASLKLPLWKIPSGEITNLPYLERIGRQRQPVILSTGMANLAEAAQALDVLLAQGCSREQVCVLHCNTEYPTPFGDVNLRAMARMGEALGTAYGYSDHTSGIAIACGAVALGARCIEKHFTLDRNLPGPDHVASLEPAELAAMVAGIRAVEAGLGDGIKRPSPSEAKNVAVARKSIVAARAIAAGELLDEQNLTVKRPGTGISPMRWHEVVGRRAQRDYAADEPIEPGA</sequence>
<accession>A0A848HBL6</accession>
<comment type="caution">
    <text evidence="2">The sequence shown here is derived from an EMBL/GenBank/DDBJ whole genome shotgun (WGS) entry which is preliminary data.</text>
</comment>
<dbReference type="GO" id="GO:0047444">
    <property type="term" value="F:N-acylneuraminate-9-phosphate synthase activity"/>
    <property type="evidence" value="ECO:0007669"/>
    <property type="project" value="TreeGrafter"/>
</dbReference>
<dbReference type="InterPro" id="IPR013132">
    <property type="entry name" value="PseI/NeuA/B-like_N"/>
</dbReference>
<dbReference type="NCBIfam" id="TIGR03569">
    <property type="entry name" value="NeuB_NnaB"/>
    <property type="match status" value="1"/>
</dbReference>
<dbReference type="GO" id="GO:0016051">
    <property type="term" value="P:carbohydrate biosynthetic process"/>
    <property type="evidence" value="ECO:0007669"/>
    <property type="project" value="InterPro"/>
</dbReference>
<dbReference type="Pfam" id="PF08666">
    <property type="entry name" value="SAF"/>
    <property type="match status" value="1"/>
</dbReference>
<gene>
    <name evidence="2" type="primary">neuB</name>
    <name evidence="2" type="ORF">HHL11_24255</name>
</gene>
<dbReference type="SMART" id="SM00858">
    <property type="entry name" value="SAF"/>
    <property type="match status" value="1"/>
</dbReference>
<keyword evidence="3" id="KW-1185">Reference proteome</keyword>
<dbReference type="Gene3D" id="3.20.20.70">
    <property type="entry name" value="Aldolase class I"/>
    <property type="match status" value="1"/>
</dbReference>
<dbReference type="GO" id="GO:0050462">
    <property type="term" value="F:N-acetylneuraminate synthase activity"/>
    <property type="evidence" value="ECO:0007669"/>
    <property type="project" value="UniProtKB-EC"/>
</dbReference>